<keyword evidence="10" id="KW-1185">Reference proteome</keyword>
<evidence type="ECO:0000256" key="6">
    <source>
        <dbReference type="ARBA" id="ARBA00030467"/>
    </source>
</evidence>
<dbReference type="SUPFAM" id="SSF51011">
    <property type="entry name" value="Glycosyl hydrolase domain"/>
    <property type="match status" value="1"/>
</dbReference>
<keyword evidence="4" id="KW-1015">Disulfide bond</keyword>
<keyword evidence="2" id="KW-0732">Signal</keyword>
<dbReference type="FunFam" id="2.60.40.1180:FF:000008">
    <property type="entry name" value="Alpha-galactosidase"/>
    <property type="match status" value="1"/>
</dbReference>
<keyword evidence="3" id="KW-0378">Hydrolase</keyword>
<feature type="domain" description="Ricin B lectin" evidence="7">
    <location>
        <begin position="152"/>
        <end position="191"/>
    </location>
</feature>
<gene>
    <name evidence="9" type="ORF">GCM10007977_099350</name>
</gene>
<dbReference type="Gene3D" id="2.80.10.50">
    <property type="match status" value="1"/>
</dbReference>
<evidence type="ECO:0000259" key="7">
    <source>
        <dbReference type="Pfam" id="PF14200"/>
    </source>
</evidence>
<sequence>MLVAGMTGFTTAQNRTHLSLWAISGAPLLAGNRLDQLSAETRAVLTNREVIAVDQDALGRQGVKVAEDRSGLQVYSKVLSGGGRRAVVLLNRTGAAASITARWADLGLTGAATARNLWTATNLGTLAAGYTTTVPAGEAVLLTVTGTDSAAGRLVGGQSGRCLDVPNSSSSNGVQLQLWACNGQTNQQWALR</sequence>
<evidence type="ECO:0000259" key="8">
    <source>
        <dbReference type="Pfam" id="PF17801"/>
    </source>
</evidence>
<dbReference type="Pfam" id="PF17801">
    <property type="entry name" value="Melibiase_C"/>
    <property type="match status" value="1"/>
</dbReference>
<evidence type="ECO:0000256" key="5">
    <source>
        <dbReference type="ARBA" id="ARBA00023295"/>
    </source>
</evidence>
<comment type="caution">
    <text evidence="9">The sequence shown here is derived from an EMBL/GenBank/DDBJ whole genome shotgun (WGS) entry which is preliminary data.</text>
</comment>
<dbReference type="PANTHER" id="PTHR11452:SF75">
    <property type="entry name" value="ALPHA-GALACTOSIDASE MEL1"/>
    <property type="match status" value="1"/>
</dbReference>
<dbReference type="GO" id="GO:0015925">
    <property type="term" value="F:galactosidase activity"/>
    <property type="evidence" value="ECO:0007669"/>
    <property type="project" value="UniProtKB-ARBA"/>
</dbReference>
<dbReference type="SUPFAM" id="SSF50370">
    <property type="entry name" value="Ricin B-like lectins"/>
    <property type="match status" value="1"/>
</dbReference>
<evidence type="ECO:0000313" key="10">
    <source>
        <dbReference type="Proteomes" id="UP000642070"/>
    </source>
</evidence>
<dbReference type="InterPro" id="IPR000772">
    <property type="entry name" value="Ricin_B_lectin"/>
</dbReference>
<dbReference type="Pfam" id="PF16499">
    <property type="entry name" value="Melibiase_2"/>
    <property type="match status" value="1"/>
</dbReference>
<accession>A0A917X6P0</accession>
<protein>
    <recommendedName>
        <fullName evidence="6">Melibiase A</fullName>
    </recommendedName>
</protein>
<dbReference type="PANTHER" id="PTHR11452">
    <property type="entry name" value="ALPHA-GALACTOSIDASE/ALPHA-N-ACETYLGALACTOSAMINIDASE"/>
    <property type="match status" value="1"/>
</dbReference>
<dbReference type="Proteomes" id="UP000642070">
    <property type="component" value="Unassembled WGS sequence"/>
</dbReference>
<evidence type="ECO:0000256" key="3">
    <source>
        <dbReference type="ARBA" id="ARBA00022801"/>
    </source>
</evidence>
<evidence type="ECO:0000313" key="9">
    <source>
        <dbReference type="EMBL" id="GGM82036.1"/>
    </source>
</evidence>
<dbReference type="PROSITE" id="PS50231">
    <property type="entry name" value="RICIN_B_LECTIN"/>
    <property type="match status" value="1"/>
</dbReference>
<dbReference type="InterPro" id="IPR013785">
    <property type="entry name" value="Aldolase_TIM"/>
</dbReference>
<dbReference type="InterPro" id="IPR013780">
    <property type="entry name" value="Glyco_hydro_b"/>
</dbReference>
<dbReference type="InterPro" id="IPR002241">
    <property type="entry name" value="Glyco_hydro_27"/>
</dbReference>
<proteinExistence type="inferred from homology"/>
<name>A0A917X6P0_9ACTN</name>
<dbReference type="InterPro" id="IPR041233">
    <property type="entry name" value="Melibiase_C"/>
</dbReference>
<comment type="similarity">
    <text evidence="1">Belongs to the glycosyl hydrolase 27 family.</text>
</comment>
<reference evidence="9" key="1">
    <citation type="journal article" date="2014" name="Int. J. Syst. Evol. Microbiol.">
        <title>Complete genome sequence of Corynebacterium casei LMG S-19264T (=DSM 44701T), isolated from a smear-ripened cheese.</title>
        <authorList>
            <consortium name="US DOE Joint Genome Institute (JGI-PGF)"/>
            <person name="Walter F."/>
            <person name="Albersmeier A."/>
            <person name="Kalinowski J."/>
            <person name="Ruckert C."/>
        </authorList>
    </citation>
    <scope>NUCLEOTIDE SEQUENCE</scope>
    <source>
        <strain evidence="9">JCM 19831</strain>
    </source>
</reference>
<reference evidence="9" key="2">
    <citation type="submission" date="2020-09" db="EMBL/GenBank/DDBJ databases">
        <authorList>
            <person name="Sun Q."/>
            <person name="Ohkuma M."/>
        </authorList>
    </citation>
    <scope>NUCLEOTIDE SEQUENCE</scope>
    <source>
        <strain evidence="9">JCM 19831</strain>
    </source>
</reference>
<evidence type="ECO:0000256" key="1">
    <source>
        <dbReference type="ARBA" id="ARBA00009743"/>
    </source>
</evidence>
<dbReference type="Gene3D" id="2.60.40.1180">
    <property type="entry name" value="Golgi alpha-mannosidase II"/>
    <property type="match status" value="1"/>
</dbReference>
<dbReference type="Gene3D" id="3.20.20.70">
    <property type="entry name" value="Aldolase class I"/>
    <property type="match status" value="1"/>
</dbReference>
<dbReference type="Pfam" id="PF14200">
    <property type="entry name" value="RicinB_lectin_2"/>
    <property type="match status" value="1"/>
</dbReference>
<dbReference type="EMBL" id="BMPI01000088">
    <property type="protein sequence ID" value="GGM82036.1"/>
    <property type="molecule type" value="Genomic_DNA"/>
</dbReference>
<organism evidence="9 10">
    <name type="scientific">Dactylosporangium sucinum</name>
    <dbReference type="NCBI Taxonomy" id="1424081"/>
    <lineage>
        <taxon>Bacteria</taxon>
        <taxon>Bacillati</taxon>
        <taxon>Actinomycetota</taxon>
        <taxon>Actinomycetes</taxon>
        <taxon>Micromonosporales</taxon>
        <taxon>Micromonosporaceae</taxon>
        <taxon>Dactylosporangium</taxon>
    </lineage>
</organism>
<dbReference type="SUPFAM" id="SSF51445">
    <property type="entry name" value="(Trans)glycosidases"/>
    <property type="match status" value="1"/>
</dbReference>
<evidence type="ECO:0000256" key="2">
    <source>
        <dbReference type="ARBA" id="ARBA00022729"/>
    </source>
</evidence>
<keyword evidence="5" id="KW-0326">Glycosidase</keyword>
<dbReference type="GO" id="GO:0005975">
    <property type="term" value="P:carbohydrate metabolic process"/>
    <property type="evidence" value="ECO:0007669"/>
    <property type="project" value="InterPro"/>
</dbReference>
<dbReference type="InterPro" id="IPR017853">
    <property type="entry name" value="GH"/>
</dbReference>
<dbReference type="AlphaFoldDB" id="A0A917X6P0"/>
<dbReference type="InterPro" id="IPR035992">
    <property type="entry name" value="Ricin_B-like_lectins"/>
</dbReference>
<feature type="domain" description="Alpha galactosidase C-terminal" evidence="8">
    <location>
        <begin position="71"/>
        <end position="143"/>
    </location>
</feature>
<evidence type="ECO:0000256" key="4">
    <source>
        <dbReference type="ARBA" id="ARBA00023157"/>
    </source>
</evidence>